<dbReference type="PANTHER" id="PTHR11063">
    <property type="entry name" value="GLUTAMATE SEMIALDEHYDE DEHYDROGENASE"/>
    <property type="match status" value="1"/>
</dbReference>
<keyword evidence="2 7" id="KW-0028">Amino-acid biosynthesis</keyword>
<dbReference type="InterPro" id="IPR000965">
    <property type="entry name" value="GPR_dom"/>
</dbReference>
<dbReference type="PANTHER" id="PTHR11063:SF8">
    <property type="entry name" value="DELTA-1-PYRROLINE-5-CARBOXYLATE SYNTHASE"/>
    <property type="match status" value="1"/>
</dbReference>
<keyword evidence="4 7" id="KW-0521">NADP</keyword>
<keyword evidence="5 7" id="KW-0560">Oxidoreductase</keyword>
<comment type="similarity">
    <text evidence="7">Belongs to the gamma-glutamyl phosphate reductase family.</text>
</comment>
<evidence type="ECO:0000259" key="8">
    <source>
        <dbReference type="Pfam" id="PF00171"/>
    </source>
</evidence>
<dbReference type="EC" id="1.2.1.41" evidence="7"/>
<dbReference type="InterPro" id="IPR012134">
    <property type="entry name" value="Glu-5-SA_DH"/>
</dbReference>
<comment type="function">
    <text evidence="7">Catalyzes the NADPH-dependent reduction of L-glutamate 5-phosphate into L-glutamate 5-semialdehyde and phosphate. The product spontaneously undergoes cyclization to form 1-pyrroline-5-carboxylate.</text>
</comment>
<evidence type="ECO:0000256" key="7">
    <source>
        <dbReference type="HAMAP-Rule" id="MF_00412"/>
    </source>
</evidence>
<comment type="catalytic activity">
    <reaction evidence="6 7">
        <text>L-glutamate 5-semialdehyde + phosphate + NADP(+) = L-glutamyl 5-phosphate + NADPH + H(+)</text>
        <dbReference type="Rhea" id="RHEA:19541"/>
        <dbReference type="ChEBI" id="CHEBI:15378"/>
        <dbReference type="ChEBI" id="CHEBI:43474"/>
        <dbReference type="ChEBI" id="CHEBI:57783"/>
        <dbReference type="ChEBI" id="CHEBI:58066"/>
        <dbReference type="ChEBI" id="CHEBI:58274"/>
        <dbReference type="ChEBI" id="CHEBI:58349"/>
        <dbReference type="EC" id="1.2.1.41"/>
    </reaction>
</comment>
<dbReference type="AlphaFoldDB" id="A0A9D1LJR7"/>
<sequence length="416" mass="44750">MAYDITAAALAAKQASQAASLLSTKEKNDALTAISRILVQQADSVLEANAIDLAQAKENGMPTVMQDRLLLTRERIEGIASSVLDVVKLEDPIGQVVEGYRTVNGLNIQRVRVPMGVIGIIFESRPNVTVDAAVLCLKAGSAVLLRGGKEAFRSNLAFVRLMQQALEECGLPKELIQLVEDTSRETATKMMKLNGLLDVLIPRGGAGLIRSCVENATVPVIETGTGNCHIYVDATADLDMAVNIVFNAKTSRPSVCNAAESLLVHRDVAQAFLPICQKKLAEKNVEIRGCEETCKILGDLAVPATEEDYGKEYQDYIISCKVVGSVEEAIRHINHYSTGHSECIVTKDLDSADQFTAAVDSAAVYVNASTRFTDGGEFGLGAEIGISTQKLHARGPMGLKEMTTVKYVIRGNGQIR</sequence>
<dbReference type="CDD" id="cd07079">
    <property type="entry name" value="ALDH_F18-19_ProA-GPR"/>
    <property type="match status" value="1"/>
</dbReference>
<dbReference type="EMBL" id="DVMX01000123">
    <property type="protein sequence ID" value="HIU42160.1"/>
    <property type="molecule type" value="Genomic_DNA"/>
</dbReference>
<dbReference type="InterPro" id="IPR015590">
    <property type="entry name" value="Aldehyde_DH_dom"/>
</dbReference>
<evidence type="ECO:0000256" key="1">
    <source>
        <dbReference type="ARBA" id="ARBA00004985"/>
    </source>
</evidence>
<dbReference type="GO" id="GO:0050661">
    <property type="term" value="F:NADP binding"/>
    <property type="evidence" value="ECO:0007669"/>
    <property type="project" value="InterPro"/>
</dbReference>
<protein>
    <recommendedName>
        <fullName evidence="7">Gamma-glutamyl phosphate reductase</fullName>
        <shortName evidence="7">GPR</shortName>
        <ecNumber evidence="7">1.2.1.41</ecNumber>
    </recommendedName>
    <alternativeName>
        <fullName evidence="7">Glutamate-5-semialdehyde dehydrogenase</fullName>
    </alternativeName>
    <alternativeName>
        <fullName evidence="7">Glutamyl-gamma-semialdehyde dehydrogenase</fullName>
        <shortName evidence="7">GSA dehydrogenase</shortName>
    </alternativeName>
</protein>
<dbReference type="NCBIfam" id="NF001221">
    <property type="entry name" value="PRK00197.1"/>
    <property type="match status" value="1"/>
</dbReference>
<keyword evidence="3 7" id="KW-0641">Proline biosynthesis</keyword>
<feature type="domain" description="Aldehyde dehydrogenase" evidence="8">
    <location>
        <begin position="4"/>
        <end position="285"/>
    </location>
</feature>
<dbReference type="FunFam" id="3.40.309.10:FF:000006">
    <property type="entry name" value="Gamma-glutamyl phosphate reductase"/>
    <property type="match status" value="1"/>
</dbReference>
<gene>
    <name evidence="7" type="primary">proA</name>
    <name evidence="9" type="ORF">IAD19_06355</name>
</gene>
<evidence type="ECO:0000256" key="4">
    <source>
        <dbReference type="ARBA" id="ARBA00022857"/>
    </source>
</evidence>
<dbReference type="Gene3D" id="3.40.309.10">
    <property type="entry name" value="Aldehyde Dehydrogenase, Chain A, domain 2"/>
    <property type="match status" value="1"/>
</dbReference>
<dbReference type="PROSITE" id="PS01223">
    <property type="entry name" value="PROA"/>
    <property type="match status" value="1"/>
</dbReference>
<evidence type="ECO:0000256" key="6">
    <source>
        <dbReference type="ARBA" id="ARBA00049024"/>
    </source>
</evidence>
<dbReference type="GO" id="GO:0004350">
    <property type="term" value="F:glutamate-5-semialdehyde dehydrogenase activity"/>
    <property type="evidence" value="ECO:0007669"/>
    <property type="project" value="UniProtKB-UniRule"/>
</dbReference>
<dbReference type="Proteomes" id="UP000824082">
    <property type="component" value="Unassembled WGS sequence"/>
</dbReference>
<comment type="subcellular location">
    <subcellularLocation>
        <location evidence="7">Cytoplasm</location>
    </subcellularLocation>
</comment>
<dbReference type="Pfam" id="PF00171">
    <property type="entry name" value="Aldedh"/>
    <property type="match status" value="2"/>
</dbReference>
<reference evidence="9" key="2">
    <citation type="journal article" date="2021" name="PeerJ">
        <title>Extensive microbial diversity within the chicken gut microbiome revealed by metagenomics and culture.</title>
        <authorList>
            <person name="Gilroy R."/>
            <person name="Ravi A."/>
            <person name="Getino M."/>
            <person name="Pursley I."/>
            <person name="Horton D.L."/>
            <person name="Alikhan N.F."/>
            <person name="Baker D."/>
            <person name="Gharbi K."/>
            <person name="Hall N."/>
            <person name="Watson M."/>
            <person name="Adriaenssens E.M."/>
            <person name="Foster-Nyarko E."/>
            <person name="Jarju S."/>
            <person name="Secka A."/>
            <person name="Antonio M."/>
            <person name="Oren A."/>
            <person name="Chaudhuri R.R."/>
            <person name="La Ragione R."/>
            <person name="Hildebrand F."/>
            <person name="Pallen M.J."/>
        </authorList>
    </citation>
    <scope>NUCLEOTIDE SEQUENCE</scope>
    <source>
        <strain evidence="9">4509</strain>
    </source>
</reference>
<dbReference type="NCBIfam" id="TIGR00407">
    <property type="entry name" value="proA"/>
    <property type="match status" value="1"/>
</dbReference>
<dbReference type="InterPro" id="IPR016161">
    <property type="entry name" value="Ald_DH/histidinol_DH"/>
</dbReference>
<evidence type="ECO:0000256" key="3">
    <source>
        <dbReference type="ARBA" id="ARBA00022650"/>
    </source>
</evidence>
<comment type="caution">
    <text evidence="9">The sequence shown here is derived from an EMBL/GenBank/DDBJ whole genome shotgun (WGS) entry which is preliminary data.</text>
</comment>
<reference evidence="9" key="1">
    <citation type="submission" date="2020-10" db="EMBL/GenBank/DDBJ databases">
        <authorList>
            <person name="Gilroy R."/>
        </authorList>
    </citation>
    <scope>NUCLEOTIDE SEQUENCE</scope>
    <source>
        <strain evidence="9">4509</strain>
    </source>
</reference>
<proteinExistence type="inferred from homology"/>
<accession>A0A9D1LJR7</accession>
<dbReference type="InterPro" id="IPR016162">
    <property type="entry name" value="Ald_DH_N"/>
</dbReference>
<dbReference type="GO" id="GO:0055129">
    <property type="term" value="P:L-proline biosynthetic process"/>
    <property type="evidence" value="ECO:0007669"/>
    <property type="project" value="UniProtKB-UniRule"/>
</dbReference>
<dbReference type="InterPro" id="IPR016163">
    <property type="entry name" value="Ald_DH_C"/>
</dbReference>
<evidence type="ECO:0000313" key="10">
    <source>
        <dbReference type="Proteomes" id="UP000824082"/>
    </source>
</evidence>
<dbReference type="SUPFAM" id="SSF53720">
    <property type="entry name" value="ALDH-like"/>
    <property type="match status" value="1"/>
</dbReference>
<feature type="domain" description="Aldehyde dehydrogenase" evidence="8">
    <location>
        <begin position="317"/>
        <end position="408"/>
    </location>
</feature>
<evidence type="ECO:0000256" key="5">
    <source>
        <dbReference type="ARBA" id="ARBA00023002"/>
    </source>
</evidence>
<dbReference type="PIRSF" id="PIRSF000151">
    <property type="entry name" value="GPR"/>
    <property type="match status" value="1"/>
</dbReference>
<comment type="pathway">
    <text evidence="1 7">Amino-acid biosynthesis; L-proline biosynthesis; L-glutamate 5-semialdehyde from L-glutamate: step 2/2.</text>
</comment>
<dbReference type="InterPro" id="IPR020593">
    <property type="entry name" value="G-glutamylP_reductase_CS"/>
</dbReference>
<keyword evidence="7" id="KW-0963">Cytoplasm</keyword>
<dbReference type="HAMAP" id="MF_00412">
    <property type="entry name" value="ProA"/>
    <property type="match status" value="1"/>
</dbReference>
<evidence type="ECO:0000256" key="2">
    <source>
        <dbReference type="ARBA" id="ARBA00022605"/>
    </source>
</evidence>
<dbReference type="GO" id="GO:0005737">
    <property type="term" value="C:cytoplasm"/>
    <property type="evidence" value="ECO:0007669"/>
    <property type="project" value="UniProtKB-SubCell"/>
</dbReference>
<name>A0A9D1LJR7_9FIRM</name>
<evidence type="ECO:0000313" key="9">
    <source>
        <dbReference type="EMBL" id="HIU42160.1"/>
    </source>
</evidence>
<organism evidence="9 10">
    <name type="scientific">Candidatus Egerieicola faecale</name>
    <dbReference type="NCBI Taxonomy" id="2840774"/>
    <lineage>
        <taxon>Bacteria</taxon>
        <taxon>Bacillati</taxon>
        <taxon>Bacillota</taxon>
        <taxon>Clostridia</taxon>
        <taxon>Eubacteriales</taxon>
        <taxon>Oscillospiraceae</taxon>
        <taxon>Oscillospiraceae incertae sedis</taxon>
        <taxon>Candidatus Egerieicola</taxon>
    </lineage>
</organism>
<dbReference type="Gene3D" id="3.40.605.10">
    <property type="entry name" value="Aldehyde Dehydrogenase, Chain A, domain 1"/>
    <property type="match status" value="1"/>
</dbReference>